<dbReference type="PANTHER" id="PTHR34773:SF1">
    <property type="entry name" value="FLAGELLAR SECRETION CHAPERONE FLIS"/>
    <property type="match status" value="1"/>
</dbReference>
<organism evidence="7 8">
    <name type="scientific">Plasticicumulans acidivorans</name>
    <dbReference type="NCBI Taxonomy" id="886464"/>
    <lineage>
        <taxon>Bacteria</taxon>
        <taxon>Pseudomonadati</taxon>
        <taxon>Pseudomonadota</taxon>
        <taxon>Gammaproteobacteria</taxon>
        <taxon>Candidatus Competibacteraceae</taxon>
        <taxon>Plasticicumulans</taxon>
    </lineage>
</organism>
<dbReference type="PANTHER" id="PTHR34773">
    <property type="entry name" value="FLAGELLAR SECRETION CHAPERONE FLIS"/>
    <property type="match status" value="1"/>
</dbReference>
<evidence type="ECO:0000256" key="2">
    <source>
        <dbReference type="ARBA" id="ARBA00008787"/>
    </source>
</evidence>
<keyword evidence="7" id="KW-0282">Flagellum</keyword>
<keyword evidence="3 6" id="KW-0963">Cytoplasm</keyword>
<dbReference type="PIRSF" id="PIRSF039090">
    <property type="entry name" value="Flis"/>
    <property type="match status" value="1"/>
</dbReference>
<sequence>MTSAQQALAQYARVNTVSSVEDASPHRLIQLLLDGALERIAVARRALESGQVAARGTAIGKTVDIVSALRSSLNFEAGGEVAANLEALYDYVERRLLQANLEASEAMLDECARLLHEVKEGWDGIGQAA</sequence>
<evidence type="ECO:0000313" key="7">
    <source>
        <dbReference type="EMBL" id="PWV63289.1"/>
    </source>
</evidence>
<dbReference type="AlphaFoldDB" id="A0A317MWP5"/>
<protein>
    <recommendedName>
        <fullName evidence="6">Flagellar secretion chaperone FliS</fullName>
    </recommendedName>
</protein>
<dbReference type="OrthoDB" id="9792010at2"/>
<evidence type="ECO:0000256" key="6">
    <source>
        <dbReference type="PIRNR" id="PIRNR039090"/>
    </source>
</evidence>
<comment type="similarity">
    <text evidence="2 6">Belongs to the FliS family.</text>
</comment>
<evidence type="ECO:0000313" key="8">
    <source>
        <dbReference type="Proteomes" id="UP000246569"/>
    </source>
</evidence>
<evidence type="ECO:0000256" key="3">
    <source>
        <dbReference type="ARBA" id="ARBA00022490"/>
    </source>
</evidence>
<keyword evidence="5" id="KW-0143">Chaperone</keyword>
<proteinExistence type="inferred from homology"/>
<dbReference type="InterPro" id="IPR036584">
    <property type="entry name" value="FliS_sf"/>
</dbReference>
<keyword evidence="7" id="KW-0969">Cilium</keyword>
<evidence type="ECO:0000256" key="4">
    <source>
        <dbReference type="ARBA" id="ARBA00022795"/>
    </source>
</evidence>
<accession>A0A317MWP5</accession>
<dbReference type="NCBIfam" id="TIGR00208">
    <property type="entry name" value="fliS"/>
    <property type="match status" value="1"/>
</dbReference>
<dbReference type="Proteomes" id="UP000246569">
    <property type="component" value="Unassembled WGS sequence"/>
</dbReference>
<evidence type="ECO:0000256" key="5">
    <source>
        <dbReference type="ARBA" id="ARBA00023186"/>
    </source>
</evidence>
<comment type="subcellular location">
    <subcellularLocation>
        <location evidence="1 6">Cytoplasm</location>
        <location evidence="1 6">Cytosol</location>
    </subcellularLocation>
</comment>
<keyword evidence="4 6" id="KW-1005">Bacterial flagellum biogenesis</keyword>
<dbReference type="GO" id="GO:0005829">
    <property type="term" value="C:cytosol"/>
    <property type="evidence" value="ECO:0007669"/>
    <property type="project" value="UniProtKB-SubCell"/>
</dbReference>
<dbReference type="SUPFAM" id="SSF101116">
    <property type="entry name" value="Flagellar export chaperone FliS"/>
    <property type="match status" value="1"/>
</dbReference>
<dbReference type="Pfam" id="PF02561">
    <property type="entry name" value="FliS"/>
    <property type="match status" value="1"/>
</dbReference>
<dbReference type="Gene3D" id="1.20.120.340">
    <property type="entry name" value="Flagellar protein FliS"/>
    <property type="match status" value="1"/>
</dbReference>
<dbReference type="RefSeq" id="WP_110017794.1">
    <property type="nucleotide sequence ID" value="NZ_QGTJ01000003.1"/>
</dbReference>
<name>A0A317MWP5_9GAMM</name>
<keyword evidence="8" id="KW-1185">Reference proteome</keyword>
<evidence type="ECO:0000256" key="1">
    <source>
        <dbReference type="ARBA" id="ARBA00004514"/>
    </source>
</evidence>
<dbReference type="GO" id="GO:0071973">
    <property type="term" value="P:bacterial-type flagellum-dependent cell motility"/>
    <property type="evidence" value="ECO:0007669"/>
    <property type="project" value="TreeGrafter"/>
</dbReference>
<dbReference type="EMBL" id="QGTJ01000003">
    <property type="protein sequence ID" value="PWV63289.1"/>
    <property type="molecule type" value="Genomic_DNA"/>
</dbReference>
<keyword evidence="7" id="KW-0966">Cell projection</keyword>
<dbReference type="InterPro" id="IPR003713">
    <property type="entry name" value="FliS"/>
</dbReference>
<dbReference type="CDD" id="cd16098">
    <property type="entry name" value="FliS"/>
    <property type="match status" value="1"/>
</dbReference>
<dbReference type="GO" id="GO:0044780">
    <property type="term" value="P:bacterial-type flagellum assembly"/>
    <property type="evidence" value="ECO:0007669"/>
    <property type="project" value="InterPro"/>
</dbReference>
<comment type="caution">
    <text evidence="7">The sequence shown here is derived from an EMBL/GenBank/DDBJ whole genome shotgun (WGS) entry which is preliminary data.</text>
</comment>
<reference evidence="7 8" key="1">
    <citation type="submission" date="2018-05" db="EMBL/GenBank/DDBJ databases">
        <title>Genomic Encyclopedia of Type Strains, Phase IV (KMG-IV): sequencing the most valuable type-strain genomes for metagenomic binning, comparative biology and taxonomic classification.</title>
        <authorList>
            <person name="Goeker M."/>
        </authorList>
    </citation>
    <scope>NUCLEOTIDE SEQUENCE [LARGE SCALE GENOMIC DNA]</scope>
    <source>
        <strain evidence="7 8">DSM 23606</strain>
    </source>
</reference>
<gene>
    <name evidence="7" type="ORF">C7443_103214</name>
</gene>